<sequence>MDLKPPLQNVIDGAAHPSINNSSSSISTQTTVTPDPRWPSKCRWSSPPASTSTLSTEEKITGSELSSTPSAVSDGEDMRHQIDAVDLELNPKDSSKILTGKKMGESHSGVEQELEANGNITSTEITSSENKIEEIVSAVESTLEVAGVNVTAPEITNQPEDDRNTCVPQLRSPQSTGLPPITTISPEISVDSPIAAFVPSIGAWAKPLAFTPPATPPAPATPSGLDPQYLNNLLDSFWPTLTEGLGPNQKKKNHPSAVREFPRMPVQKIPVPELKEDGTLRFPWAARMDPATRNLYRAAKPTFRLDGTPQVTIPSQVLLLGPENKNEYIIGHFHRCSLPPGGLIHAVVNRLWGRTCRIGCRKLSDSSYMFHIPHDSTRQWVIQRAVCGHLGHKEKRCLLPAVQLNVEKSSTHEDSSAGKTQPEMEKALAQSNGPSDQLVLQAENLESGLVSAEEAREELTEVTLELSLGHLQSPLSVELKNLSTPVNNLTCSKVHIANGSNSLSTSSPLADTQSAPTKAPIMEEIPSPVIVLEASGVSADNSLVPPYSSVYGSPSVTQMACNEQDDERGYMSDATANLNMSRGGRPIKPLQKFQDMEWKTVRGKGKRGRRGRGNYLTSS</sequence>
<gene>
    <name evidence="3" type="primary">A03g506800.1_BraROA</name>
    <name evidence="3" type="ORF">IGI04_012927</name>
</gene>
<feature type="compositionally biased region" description="Basic and acidic residues" evidence="1">
    <location>
        <begin position="409"/>
        <end position="426"/>
    </location>
</feature>
<dbReference type="EMBL" id="JADBGQ010000003">
    <property type="protein sequence ID" value="KAG5406808.1"/>
    <property type="molecule type" value="Genomic_DNA"/>
</dbReference>
<keyword evidence="4" id="KW-1185">Reference proteome</keyword>
<protein>
    <recommendedName>
        <fullName evidence="2">DUF4283 domain-containing protein</fullName>
    </recommendedName>
</protein>
<evidence type="ECO:0000313" key="4">
    <source>
        <dbReference type="Proteomes" id="UP000823674"/>
    </source>
</evidence>
<evidence type="ECO:0000259" key="2">
    <source>
        <dbReference type="Pfam" id="PF14111"/>
    </source>
</evidence>
<dbReference type="InterPro" id="IPR025558">
    <property type="entry name" value="DUF4283"/>
</dbReference>
<feature type="compositionally biased region" description="Basic residues" evidence="1">
    <location>
        <begin position="601"/>
        <end position="612"/>
    </location>
</feature>
<dbReference type="Pfam" id="PF14111">
    <property type="entry name" value="DUF4283"/>
    <property type="match status" value="1"/>
</dbReference>
<feature type="region of interest" description="Disordered" evidence="1">
    <location>
        <begin position="1"/>
        <end position="76"/>
    </location>
</feature>
<proteinExistence type="predicted"/>
<evidence type="ECO:0000256" key="1">
    <source>
        <dbReference type="SAM" id="MobiDB-lite"/>
    </source>
</evidence>
<feature type="compositionally biased region" description="Low complexity" evidence="1">
    <location>
        <begin position="18"/>
        <end position="27"/>
    </location>
</feature>
<organism evidence="3 4">
    <name type="scientific">Brassica rapa subsp. trilocularis</name>
    <dbReference type="NCBI Taxonomy" id="1813537"/>
    <lineage>
        <taxon>Eukaryota</taxon>
        <taxon>Viridiplantae</taxon>
        <taxon>Streptophyta</taxon>
        <taxon>Embryophyta</taxon>
        <taxon>Tracheophyta</taxon>
        <taxon>Spermatophyta</taxon>
        <taxon>Magnoliopsida</taxon>
        <taxon>eudicotyledons</taxon>
        <taxon>Gunneridae</taxon>
        <taxon>Pentapetalae</taxon>
        <taxon>rosids</taxon>
        <taxon>malvids</taxon>
        <taxon>Brassicales</taxon>
        <taxon>Brassicaceae</taxon>
        <taxon>Brassiceae</taxon>
        <taxon>Brassica</taxon>
    </lineage>
</organism>
<feature type="region of interest" description="Disordered" evidence="1">
    <location>
        <begin position="599"/>
        <end position="619"/>
    </location>
</feature>
<comment type="caution">
    <text evidence="3">The sequence shown here is derived from an EMBL/GenBank/DDBJ whole genome shotgun (WGS) entry which is preliminary data.</text>
</comment>
<feature type="region of interest" description="Disordered" evidence="1">
    <location>
        <begin position="408"/>
        <end position="434"/>
    </location>
</feature>
<accession>A0ABQ7N7D7</accession>
<feature type="compositionally biased region" description="Low complexity" evidence="1">
    <location>
        <begin position="45"/>
        <end position="55"/>
    </location>
</feature>
<dbReference type="Proteomes" id="UP000823674">
    <property type="component" value="Chromosome A03"/>
</dbReference>
<reference evidence="3 4" key="1">
    <citation type="submission" date="2021-03" db="EMBL/GenBank/DDBJ databases">
        <authorList>
            <person name="King G.J."/>
            <person name="Bancroft I."/>
            <person name="Baten A."/>
            <person name="Bloomfield J."/>
            <person name="Borpatragohain P."/>
            <person name="He Z."/>
            <person name="Irish N."/>
            <person name="Irwin J."/>
            <person name="Liu K."/>
            <person name="Mauleon R.P."/>
            <person name="Moore J."/>
            <person name="Morris R."/>
            <person name="Ostergaard L."/>
            <person name="Wang B."/>
            <person name="Wells R."/>
        </authorList>
    </citation>
    <scope>NUCLEOTIDE SEQUENCE [LARGE SCALE GENOMIC DNA]</scope>
    <source>
        <strain evidence="3">R-o-18</strain>
        <tissue evidence="3">Leaf</tissue>
    </source>
</reference>
<feature type="domain" description="DUF4283" evidence="2">
    <location>
        <begin position="323"/>
        <end position="384"/>
    </location>
</feature>
<evidence type="ECO:0000313" key="3">
    <source>
        <dbReference type="EMBL" id="KAG5406808.1"/>
    </source>
</evidence>
<name>A0ABQ7N7D7_BRACM</name>